<dbReference type="EMBL" id="WKKF01000001">
    <property type="protein sequence ID" value="MRX53535.1"/>
    <property type="molecule type" value="Genomic_DNA"/>
</dbReference>
<dbReference type="InterPro" id="IPR052767">
    <property type="entry name" value="Bact_com_dev_regulator"/>
</dbReference>
<proteinExistence type="predicted"/>
<dbReference type="Pfam" id="PF06133">
    <property type="entry name" value="Com_YlbF"/>
    <property type="match status" value="1"/>
</dbReference>
<evidence type="ECO:0000313" key="2">
    <source>
        <dbReference type="Proteomes" id="UP000441585"/>
    </source>
</evidence>
<dbReference type="InterPro" id="IPR023378">
    <property type="entry name" value="YheA/YmcA-like_dom_sf"/>
</dbReference>
<accession>A0A6I2M5R5</accession>
<dbReference type="PANTHER" id="PTHR38448:SF2">
    <property type="entry name" value="REGULATORY PROTEIN YLBF"/>
    <property type="match status" value="1"/>
</dbReference>
<evidence type="ECO:0000313" key="1">
    <source>
        <dbReference type="EMBL" id="MRX53535.1"/>
    </source>
</evidence>
<dbReference type="RefSeq" id="WP_070879057.1">
    <property type="nucleotide sequence ID" value="NZ_CAJFZX010000003.1"/>
</dbReference>
<name>A0A6I2M5R5_9BACI</name>
<dbReference type="PANTHER" id="PTHR38448">
    <property type="entry name" value="REGULATORY PROTEIN YLBF-RELATED"/>
    <property type="match status" value="1"/>
</dbReference>
<dbReference type="SUPFAM" id="SSF158622">
    <property type="entry name" value="YheA/YmcA-like"/>
    <property type="match status" value="1"/>
</dbReference>
<gene>
    <name evidence="1" type="ORF">GJU41_06090</name>
</gene>
<keyword evidence="2" id="KW-1185">Reference proteome</keyword>
<reference evidence="1 2" key="1">
    <citation type="submission" date="2019-11" db="EMBL/GenBank/DDBJ databases">
        <title>Bacillus idriensis genome.</title>
        <authorList>
            <person name="Konopka E.N."/>
            <person name="Newman J.D."/>
        </authorList>
    </citation>
    <scope>NUCLEOTIDE SEQUENCE [LARGE SCALE GENOMIC DNA]</scope>
    <source>
        <strain evidence="1 2">DSM 19097</strain>
    </source>
</reference>
<comment type="caution">
    <text evidence="1">The sequence shown here is derived from an EMBL/GenBank/DDBJ whole genome shotgun (WGS) entry which is preliminary data.</text>
</comment>
<sequence>MFATIESVNLIEEAELLGSLVVESEIAEDYRRTLNTLNKDKSAQKVIAKFVEIKDLYEDVQRFGKYHPDYKEITKAMREAKRELDLHVAVIAFKKAEKELQSLLDEISAMLGRAVSQNIKVPTGNPFFDTGSSCGGGCGSGGGCGCKVS</sequence>
<protein>
    <submittedName>
        <fullName evidence="1">YlbF family regulator</fullName>
    </submittedName>
</protein>
<dbReference type="Gene3D" id="1.20.1500.10">
    <property type="entry name" value="YheA/YmcA-like"/>
    <property type="match status" value="1"/>
</dbReference>
<dbReference type="Proteomes" id="UP000441585">
    <property type="component" value="Unassembled WGS sequence"/>
</dbReference>
<organism evidence="1 2">
    <name type="scientific">Metabacillus idriensis</name>
    <dbReference type="NCBI Taxonomy" id="324768"/>
    <lineage>
        <taxon>Bacteria</taxon>
        <taxon>Bacillati</taxon>
        <taxon>Bacillota</taxon>
        <taxon>Bacilli</taxon>
        <taxon>Bacillales</taxon>
        <taxon>Bacillaceae</taxon>
        <taxon>Metabacillus</taxon>
    </lineage>
</organism>
<dbReference type="AlphaFoldDB" id="A0A6I2M5R5"/>
<dbReference type="InterPro" id="IPR010368">
    <property type="entry name" value="Com_YlbF"/>
</dbReference>